<evidence type="ECO:0000313" key="3">
    <source>
        <dbReference type="Proteomes" id="UP001597452"/>
    </source>
</evidence>
<comment type="caution">
    <text evidence="2">The sequence shown here is derived from an EMBL/GenBank/DDBJ whole genome shotgun (WGS) entry which is preliminary data.</text>
</comment>
<name>A0ABW5QBW2_9BACI</name>
<proteinExistence type="predicted"/>
<feature type="coiled-coil region" evidence="1">
    <location>
        <begin position="41"/>
        <end position="68"/>
    </location>
</feature>
<evidence type="ECO:0000313" key="2">
    <source>
        <dbReference type="EMBL" id="MFD2639215.1"/>
    </source>
</evidence>
<evidence type="ECO:0000256" key="1">
    <source>
        <dbReference type="SAM" id="Coils"/>
    </source>
</evidence>
<reference evidence="3" key="1">
    <citation type="journal article" date="2019" name="Int. J. Syst. Evol. Microbiol.">
        <title>The Global Catalogue of Microorganisms (GCM) 10K type strain sequencing project: providing services to taxonomists for standard genome sequencing and annotation.</title>
        <authorList>
            <consortium name="The Broad Institute Genomics Platform"/>
            <consortium name="The Broad Institute Genome Sequencing Center for Infectious Disease"/>
            <person name="Wu L."/>
            <person name="Ma J."/>
        </authorList>
    </citation>
    <scope>NUCLEOTIDE SEQUENCE [LARGE SCALE GENOMIC DNA]</scope>
    <source>
        <strain evidence="3">TISTR 1571</strain>
    </source>
</reference>
<keyword evidence="1" id="KW-0175">Coiled coil</keyword>
<gene>
    <name evidence="2" type="ORF">ACFSW4_10090</name>
</gene>
<organism evidence="2 3">
    <name type="scientific">Piscibacillus salipiscarius</name>
    <dbReference type="NCBI Taxonomy" id="299480"/>
    <lineage>
        <taxon>Bacteria</taxon>
        <taxon>Bacillati</taxon>
        <taxon>Bacillota</taxon>
        <taxon>Bacilli</taxon>
        <taxon>Bacillales</taxon>
        <taxon>Bacillaceae</taxon>
        <taxon>Piscibacillus</taxon>
    </lineage>
</organism>
<dbReference type="RefSeq" id="WP_377329047.1">
    <property type="nucleotide sequence ID" value="NZ_JBHUMZ010000022.1"/>
</dbReference>
<dbReference type="Proteomes" id="UP001597452">
    <property type="component" value="Unassembled WGS sequence"/>
</dbReference>
<keyword evidence="3" id="KW-1185">Reference proteome</keyword>
<dbReference type="EMBL" id="JBHUMZ010000022">
    <property type="protein sequence ID" value="MFD2639215.1"/>
    <property type="molecule type" value="Genomic_DNA"/>
</dbReference>
<dbReference type="InterPro" id="IPR005358">
    <property type="entry name" value="Puta_zinc/iron-chelating_dom"/>
</dbReference>
<accession>A0ABW5QBW2</accession>
<sequence length="243" mass="28859">MENRSLEEVKRRLNTLKNFELNEDDFYDAAEDQLDEAGTSLERMVSVYQRLQQEVSQKMNEMDDHMGMTPNCQLGCAFCCYFPIIISRLEANMIMASIEAMPQSRREEFIHHLKDYFERHKALIDEATALNFDEEDIKYDYIKKQLPCPLLNTETNACMAYEARPLPCRTYVNYMDPDICYENYVPEETVSFEFLYEDYMGALNAAAQVMYEDENPDFLDYPSDVYQYDYMPVFLKEWIENRK</sequence>
<protein>
    <submittedName>
        <fullName evidence="2">YkgJ family cysteine cluster protein</fullName>
    </submittedName>
</protein>
<dbReference type="Pfam" id="PF03692">
    <property type="entry name" value="CxxCxxCC"/>
    <property type="match status" value="1"/>
</dbReference>